<dbReference type="AlphaFoldDB" id="A0AAE3Y7W4"/>
<dbReference type="RefSeq" id="WP_084084678.1">
    <property type="nucleotide sequence ID" value="NZ_JAVDQY010000001.1"/>
</dbReference>
<proteinExistence type="predicted"/>
<organism evidence="1 2">
    <name type="scientific">Chryseobacterium rhizosphaerae</name>
    <dbReference type="NCBI Taxonomy" id="395937"/>
    <lineage>
        <taxon>Bacteria</taxon>
        <taxon>Pseudomonadati</taxon>
        <taxon>Bacteroidota</taxon>
        <taxon>Flavobacteriia</taxon>
        <taxon>Flavobacteriales</taxon>
        <taxon>Weeksellaceae</taxon>
        <taxon>Chryseobacterium group</taxon>
        <taxon>Chryseobacterium</taxon>
    </lineage>
</organism>
<reference evidence="1" key="1">
    <citation type="submission" date="2023-07" db="EMBL/GenBank/DDBJ databases">
        <title>Sorghum-associated microbial communities from plants grown in Nebraska, USA.</title>
        <authorList>
            <person name="Schachtman D."/>
        </authorList>
    </citation>
    <scope>NUCLEOTIDE SEQUENCE</scope>
    <source>
        <strain evidence="1">DS2360</strain>
    </source>
</reference>
<gene>
    <name evidence="1" type="ORF">J2787_001027</name>
</gene>
<evidence type="ECO:0000313" key="1">
    <source>
        <dbReference type="EMBL" id="MDR6525657.1"/>
    </source>
</evidence>
<dbReference type="EMBL" id="JAVDQY010000001">
    <property type="protein sequence ID" value="MDR6525657.1"/>
    <property type="molecule type" value="Genomic_DNA"/>
</dbReference>
<dbReference type="Proteomes" id="UP001184861">
    <property type="component" value="Unassembled WGS sequence"/>
</dbReference>
<sequence length="120" mass="13571">MKKSFHISFAFLLILFFTTILGYANHKKSTVQEGSLQDQKGLKAAESLPQQDILFIASITENDFDVDKTFLDLPFTLFMADLLSGKPKTNGNAVIHSDSESVHHYHLPKYLLFHNLKITS</sequence>
<protein>
    <submittedName>
        <fullName evidence="1">Uncharacterized protein</fullName>
    </submittedName>
</protein>
<name>A0AAE3Y7W4_9FLAO</name>
<evidence type="ECO:0000313" key="2">
    <source>
        <dbReference type="Proteomes" id="UP001184861"/>
    </source>
</evidence>
<comment type="caution">
    <text evidence="1">The sequence shown here is derived from an EMBL/GenBank/DDBJ whole genome shotgun (WGS) entry which is preliminary data.</text>
</comment>
<accession>A0AAE3Y7W4</accession>